<feature type="domain" description="Maltokinase N-terminal cap" evidence="15">
    <location>
        <begin position="23"/>
        <end position="114"/>
    </location>
</feature>
<sequence>MTENPTPSSTSPDHDLLTLLGDWVPRQRWYAHKGSAAEVVRLERSDLDESGVAQLLALTMRSGAGPGGETTVYAVPVTLRPAPDPDLAHALVGHLPAGPDGAGDPAWVYDGPHDPTWTWALRALVLAEEGVGDAAFGAGGATADGGLVVPLEARARVLTGEQSNTSIVLTGTEEPIGPPVIAKVFRVLNPGDNPDVVVQTALAEAGCRRVPRPAGWVDGHWTGAEGARVQGHLAHLTEFLAGSEDAWKVASAAAVAGRDFSVEAAELGRATAEVHATLARTLPTVPATAERLAVLADGLHARVDWAAAAATELAGLLEPAHARVEAVRSVQAAPDLQRVHGDYHLGQVLHSAERGWVLLDFEGEPLRPLAERSEPDLALRDVAGMLRSFDYAAGSATAAGGAGEAAAAWATAARDAFLQGWSEVSGVDPRRTGSEAATLLAALELDKALYEVVYEVRNRPTWVSIPLTAVRRLLA</sequence>
<dbReference type="EMBL" id="JBHMDM010000001">
    <property type="protein sequence ID" value="MFB9375398.1"/>
    <property type="molecule type" value="Genomic_DNA"/>
</dbReference>
<keyword evidence="12" id="KW-0119">Carbohydrate metabolism</keyword>
<dbReference type="InterPro" id="IPR040999">
    <property type="entry name" value="Mak_N_cap"/>
</dbReference>
<evidence type="ECO:0000256" key="11">
    <source>
        <dbReference type="ARBA" id="ARBA00023056"/>
    </source>
</evidence>
<evidence type="ECO:0000256" key="4">
    <source>
        <dbReference type="ARBA" id="ARBA00011962"/>
    </source>
</evidence>
<keyword evidence="9" id="KW-0418">Kinase</keyword>
<evidence type="ECO:0000256" key="8">
    <source>
        <dbReference type="ARBA" id="ARBA00022741"/>
    </source>
</evidence>
<evidence type="ECO:0000256" key="7">
    <source>
        <dbReference type="ARBA" id="ARBA00022679"/>
    </source>
</evidence>
<dbReference type="Proteomes" id="UP001589748">
    <property type="component" value="Unassembled WGS sequence"/>
</dbReference>
<keyword evidence="8" id="KW-0547">Nucleotide-binding</keyword>
<evidence type="ECO:0000256" key="13">
    <source>
        <dbReference type="ARBA" id="ARBA00031251"/>
    </source>
</evidence>
<reference evidence="16 17" key="1">
    <citation type="submission" date="2024-09" db="EMBL/GenBank/DDBJ databases">
        <authorList>
            <person name="Sun Q."/>
            <person name="Mori K."/>
        </authorList>
    </citation>
    <scope>NUCLEOTIDE SEQUENCE [LARGE SCALE GENOMIC DNA]</scope>
    <source>
        <strain evidence="16 17">TISTR 1856</strain>
    </source>
</reference>
<keyword evidence="10" id="KW-0067">ATP-binding</keyword>
<protein>
    <recommendedName>
        <fullName evidence="5">Maltokinase</fullName>
        <ecNumber evidence="4">2.7.1.175</ecNumber>
    </recommendedName>
    <alternativeName>
        <fullName evidence="13">Maltose-1-phosphate synthase</fullName>
    </alternativeName>
</protein>
<comment type="pathway">
    <text evidence="1">Glycan biosynthesis; glycogen biosynthesis.</text>
</comment>
<accession>A0ABV5LMY3</accession>
<evidence type="ECO:0000256" key="3">
    <source>
        <dbReference type="ARBA" id="ARBA00011245"/>
    </source>
</evidence>
<dbReference type="EC" id="2.7.1.175" evidence="4"/>
<evidence type="ECO:0000313" key="17">
    <source>
        <dbReference type="Proteomes" id="UP001589748"/>
    </source>
</evidence>
<evidence type="ECO:0000256" key="9">
    <source>
        <dbReference type="ARBA" id="ARBA00022777"/>
    </source>
</evidence>
<evidence type="ECO:0000256" key="2">
    <source>
        <dbReference type="ARBA" id="ARBA00006219"/>
    </source>
</evidence>
<name>A0ABV5LMY3_9ACTN</name>
<evidence type="ECO:0000256" key="1">
    <source>
        <dbReference type="ARBA" id="ARBA00004964"/>
    </source>
</evidence>
<keyword evidence="7" id="KW-0808">Transferase</keyword>
<evidence type="ECO:0000256" key="5">
    <source>
        <dbReference type="ARBA" id="ARBA00013882"/>
    </source>
</evidence>
<comment type="subunit">
    <text evidence="3">Monomer.</text>
</comment>
<comment type="similarity">
    <text evidence="2">Belongs to the aminoglycoside phosphotransferase family.</text>
</comment>
<organism evidence="16 17">
    <name type="scientific">Kineococcus gynurae</name>
    <dbReference type="NCBI Taxonomy" id="452979"/>
    <lineage>
        <taxon>Bacteria</taxon>
        <taxon>Bacillati</taxon>
        <taxon>Actinomycetota</taxon>
        <taxon>Actinomycetes</taxon>
        <taxon>Kineosporiales</taxon>
        <taxon>Kineosporiaceae</taxon>
        <taxon>Kineococcus</taxon>
    </lineage>
</organism>
<keyword evidence="6" id="KW-0321">Glycogen metabolism</keyword>
<keyword evidence="11" id="KW-0320">Glycogen biosynthesis</keyword>
<dbReference type="Gene3D" id="3.90.1200.10">
    <property type="match status" value="1"/>
</dbReference>
<evidence type="ECO:0000313" key="16">
    <source>
        <dbReference type="EMBL" id="MFB9375398.1"/>
    </source>
</evidence>
<evidence type="ECO:0000256" key="12">
    <source>
        <dbReference type="ARBA" id="ARBA00023277"/>
    </source>
</evidence>
<dbReference type="RefSeq" id="WP_380136379.1">
    <property type="nucleotide sequence ID" value="NZ_JBHLUI010000006.1"/>
</dbReference>
<evidence type="ECO:0000256" key="6">
    <source>
        <dbReference type="ARBA" id="ARBA00022600"/>
    </source>
</evidence>
<evidence type="ECO:0000256" key="10">
    <source>
        <dbReference type="ARBA" id="ARBA00022840"/>
    </source>
</evidence>
<evidence type="ECO:0000256" key="14">
    <source>
        <dbReference type="ARBA" id="ARBA00049067"/>
    </source>
</evidence>
<keyword evidence="17" id="KW-1185">Reference proteome</keyword>
<comment type="catalytic activity">
    <reaction evidence="14">
        <text>D-maltose + ATP = alpha-maltose 1-phosphate + ADP + H(+)</text>
        <dbReference type="Rhea" id="RHEA:31915"/>
        <dbReference type="ChEBI" id="CHEBI:15378"/>
        <dbReference type="ChEBI" id="CHEBI:17306"/>
        <dbReference type="ChEBI" id="CHEBI:30616"/>
        <dbReference type="ChEBI" id="CHEBI:63576"/>
        <dbReference type="ChEBI" id="CHEBI:456216"/>
        <dbReference type="EC" id="2.7.1.175"/>
    </reaction>
</comment>
<dbReference type="InterPro" id="IPR011009">
    <property type="entry name" value="Kinase-like_dom_sf"/>
</dbReference>
<proteinExistence type="inferred from homology"/>
<gene>
    <name evidence="16" type="ORF">ACFFVI_00295</name>
</gene>
<comment type="caution">
    <text evidence="16">The sequence shown here is derived from an EMBL/GenBank/DDBJ whole genome shotgun (WGS) entry which is preliminary data.</text>
</comment>
<dbReference type="SUPFAM" id="SSF56112">
    <property type="entry name" value="Protein kinase-like (PK-like)"/>
    <property type="match status" value="1"/>
</dbReference>
<evidence type="ECO:0000259" key="15">
    <source>
        <dbReference type="Pfam" id="PF18085"/>
    </source>
</evidence>
<dbReference type="Pfam" id="PF18085">
    <property type="entry name" value="Mak_N_cap"/>
    <property type="match status" value="1"/>
</dbReference>